<dbReference type="SMART" id="SM00839">
    <property type="entry name" value="ELFV_dehydrog"/>
    <property type="match status" value="1"/>
</dbReference>
<dbReference type="PANTHER" id="PTHR43571:SF1">
    <property type="entry name" value="NADP-SPECIFIC GLUTAMATE DEHYDROGENASE 1-RELATED"/>
    <property type="match status" value="1"/>
</dbReference>
<evidence type="ECO:0000256" key="5">
    <source>
        <dbReference type="RuleBase" id="RU004417"/>
    </source>
</evidence>
<reference evidence="7" key="1">
    <citation type="submission" date="2016-04" db="EMBL/GenBank/DDBJ databases">
        <authorList>
            <person name="Nguyen H.D."/>
            <person name="Samba Siva P."/>
            <person name="Cullis J."/>
            <person name="Levesque C.A."/>
            <person name="Hambleton S."/>
        </authorList>
    </citation>
    <scope>NUCLEOTIDE SEQUENCE</scope>
    <source>
        <strain evidence="7">DAOMC 236416</strain>
    </source>
</reference>
<comment type="caution">
    <text evidence="7">The sequence shown here is derived from an EMBL/GenBank/DDBJ whole genome shotgun (WGS) entry which is preliminary data.</text>
</comment>
<dbReference type="NCBIfam" id="NF006929">
    <property type="entry name" value="PRK09414.1"/>
    <property type="match status" value="1"/>
</dbReference>
<accession>A0A177TK52</accession>
<dbReference type="PANTHER" id="PTHR43571">
    <property type="entry name" value="NADP-SPECIFIC GLUTAMATE DEHYDROGENASE 1-RELATED"/>
    <property type="match status" value="1"/>
</dbReference>
<protein>
    <recommendedName>
        <fullName evidence="4">Glutamate dehydrogenase</fullName>
    </recommendedName>
</protein>
<organism evidence="7 8">
    <name type="scientific">Tilletia indica</name>
    <dbReference type="NCBI Taxonomy" id="43049"/>
    <lineage>
        <taxon>Eukaryota</taxon>
        <taxon>Fungi</taxon>
        <taxon>Dikarya</taxon>
        <taxon>Basidiomycota</taxon>
        <taxon>Ustilaginomycotina</taxon>
        <taxon>Exobasidiomycetes</taxon>
        <taxon>Tilletiales</taxon>
        <taxon>Tilletiaceae</taxon>
        <taxon>Tilletia</taxon>
    </lineage>
</organism>
<dbReference type="InterPro" id="IPR046346">
    <property type="entry name" value="Aminoacid_DH-like_N_sf"/>
</dbReference>
<dbReference type="Gene3D" id="3.40.50.720">
    <property type="entry name" value="NAD(P)-binding Rossmann-like Domain"/>
    <property type="match status" value="1"/>
</dbReference>
<evidence type="ECO:0000313" key="8">
    <source>
        <dbReference type="Proteomes" id="UP000077521"/>
    </source>
</evidence>
<dbReference type="InterPro" id="IPR006097">
    <property type="entry name" value="Glu/Leu/Phe/Val/Trp_DH_dimer"/>
</dbReference>
<dbReference type="InterPro" id="IPR014362">
    <property type="entry name" value="Glu_DH"/>
</dbReference>
<evidence type="ECO:0000259" key="6">
    <source>
        <dbReference type="SMART" id="SM00839"/>
    </source>
</evidence>
<reference evidence="7" key="2">
    <citation type="journal article" date="2019" name="IMA Fungus">
        <title>Genome sequencing and comparison of five Tilletia species to identify candidate genes for the detection of regulated species infecting wheat.</title>
        <authorList>
            <person name="Nguyen H.D.T."/>
            <person name="Sultana T."/>
            <person name="Kesanakurti P."/>
            <person name="Hambleton S."/>
        </authorList>
    </citation>
    <scope>NUCLEOTIDE SEQUENCE</scope>
    <source>
        <strain evidence="7">DAOMC 236416</strain>
    </source>
</reference>
<dbReference type="Gene3D" id="3.40.50.10860">
    <property type="entry name" value="Leucine Dehydrogenase, chain A, domain 1"/>
    <property type="match status" value="1"/>
</dbReference>
<dbReference type="PROSITE" id="PS00074">
    <property type="entry name" value="GLFV_DEHYDROGENASE"/>
    <property type="match status" value="1"/>
</dbReference>
<dbReference type="Proteomes" id="UP000077521">
    <property type="component" value="Unassembled WGS sequence"/>
</dbReference>
<dbReference type="FunFam" id="3.40.50.10860:FF:000002">
    <property type="entry name" value="Glutamate dehydrogenase"/>
    <property type="match status" value="1"/>
</dbReference>
<dbReference type="GO" id="GO:0006537">
    <property type="term" value="P:glutamate biosynthetic process"/>
    <property type="evidence" value="ECO:0007669"/>
    <property type="project" value="TreeGrafter"/>
</dbReference>
<evidence type="ECO:0000256" key="2">
    <source>
        <dbReference type="ARBA" id="ARBA00011643"/>
    </source>
</evidence>
<keyword evidence="8" id="KW-1185">Reference proteome</keyword>
<dbReference type="Gene3D" id="1.10.285.10">
    <property type="entry name" value="Glutamate Dehydrogenase, chain A, domain 3"/>
    <property type="match status" value="2"/>
</dbReference>
<dbReference type="InterPro" id="IPR033524">
    <property type="entry name" value="Glu/Leu/Phe/Val_DH_AS"/>
</dbReference>
<dbReference type="InterPro" id="IPR006095">
    <property type="entry name" value="Glu/Leu/Phe/Val/Trp_DH"/>
</dbReference>
<comment type="similarity">
    <text evidence="1 4 5">Belongs to the Glu/Leu/Phe/Val dehydrogenases family.</text>
</comment>
<dbReference type="InterPro" id="IPR050724">
    <property type="entry name" value="Glu_Leu_Phe_Val_DH"/>
</dbReference>
<feature type="domain" description="Glutamate/phenylalanine/leucine/valine/L-tryptophan dehydrogenase C-terminal" evidence="6">
    <location>
        <begin position="190"/>
        <end position="459"/>
    </location>
</feature>
<dbReference type="EMBL" id="LWDF02000065">
    <property type="protein sequence ID" value="KAE8258564.1"/>
    <property type="molecule type" value="Genomic_DNA"/>
</dbReference>
<dbReference type="GO" id="GO:0004354">
    <property type="term" value="F:glutamate dehydrogenase (NADP+) activity"/>
    <property type="evidence" value="ECO:0007669"/>
    <property type="project" value="TreeGrafter"/>
</dbReference>
<dbReference type="SUPFAM" id="SSF51735">
    <property type="entry name" value="NAD(P)-binding Rossmann-fold domains"/>
    <property type="match status" value="1"/>
</dbReference>
<evidence type="ECO:0000256" key="1">
    <source>
        <dbReference type="ARBA" id="ARBA00006382"/>
    </source>
</evidence>
<evidence type="ECO:0000256" key="4">
    <source>
        <dbReference type="PIRNR" id="PIRNR000185"/>
    </source>
</evidence>
<dbReference type="InterPro" id="IPR006096">
    <property type="entry name" value="Glu/Leu/Phe/Val/Trp_DH_C"/>
</dbReference>
<dbReference type="Pfam" id="PF02812">
    <property type="entry name" value="ELFV_dehydrog_N"/>
    <property type="match status" value="1"/>
</dbReference>
<evidence type="ECO:0000313" key="7">
    <source>
        <dbReference type="EMBL" id="KAE8258564.1"/>
    </source>
</evidence>
<keyword evidence="3 4" id="KW-0560">Oxidoreductase</keyword>
<sequence length="462" mass="50357">MSNYPHEPEFEQALGELTSTLASFLKKNPDYQKALDIVQIPERIITFRVVWEDDKGVCHVNRGYRVQFNSALGPYKGGLRFHPTVNLSILKVRFLGFEQIFKNALTGLPMGGGKGGADFDPKGKSDAELRRFTVAFATELQRHIGSNTDVPAGDIGFTGREAGIFFGTAKRLRNEWSGLITGKGPDWGGSFVRPEATGWGLVYYVEEMIKYVEGKEDDSAYTGKKVVVSGSGQVAQFAALKVMEKGGIVLSLSDSRGTMLAKDTSKGFTKEMIEKVYEIKTARGELSTLGDCGGALEFHGDGARPWELVEKYDVALPCATQNEMNAKEAEAAVSKGCRYVAEGSNMGLEQAAIEVLEKTRLAKGKSGGCWYGPGKAANSGGVAVSGLEMAQNSQRLTWSPEEVDEKLKDIMKQCYENCFQTGAEFPPEGDKFAKELPSLVSGSNVAGFKKVADAMRQHGDWW</sequence>
<dbReference type="PRINTS" id="PR00082">
    <property type="entry name" value="GLFDHDRGNASE"/>
</dbReference>
<comment type="subunit">
    <text evidence="2">Homohexamer.</text>
</comment>
<gene>
    <name evidence="7" type="ORF">A4X13_0g1598</name>
</gene>
<dbReference type="SUPFAM" id="SSF53223">
    <property type="entry name" value="Aminoacid dehydrogenase-like, N-terminal domain"/>
    <property type="match status" value="1"/>
</dbReference>
<dbReference type="Pfam" id="PF00208">
    <property type="entry name" value="ELFV_dehydrog"/>
    <property type="match status" value="1"/>
</dbReference>
<name>A0A177TK52_9BASI</name>
<evidence type="ECO:0000256" key="3">
    <source>
        <dbReference type="ARBA" id="ARBA00023002"/>
    </source>
</evidence>
<dbReference type="FunFam" id="3.40.50.720:FF:000030">
    <property type="entry name" value="Glutamate dehydrogenase"/>
    <property type="match status" value="1"/>
</dbReference>
<dbReference type="AlphaFoldDB" id="A0A177TK52"/>
<proteinExistence type="inferred from homology"/>
<dbReference type="GO" id="GO:0005829">
    <property type="term" value="C:cytosol"/>
    <property type="evidence" value="ECO:0007669"/>
    <property type="project" value="TreeGrafter"/>
</dbReference>
<dbReference type="InterPro" id="IPR036291">
    <property type="entry name" value="NAD(P)-bd_dom_sf"/>
</dbReference>
<dbReference type="FunFam" id="1.10.285.10:FF:000001">
    <property type="entry name" value="Glutamate dehydrogenase"/>
    <property type="match status" value="1"/>
</dbReference>
<dbReference type="PIRSF" id="PIRSF000185">
    <property type="entry name" value="Glu_DH"/>
    <property type="match status" value="1"/>
</dbReference>